<evidence type="ECO:0000313" key="3">
    <source>
        <dbReference type="Proteomes" id="UP000545037"/>
    </source>
</evidence>
<organism evidence="2 3">
    <name type="scientific">Brevundimonas variabilis</name>
    <dbReference type="NCBI Taxonomy" id="74312"/>
    <lineage>
        <taxon>Bacteria</taxon>
        <taxon>Pseudomonadati</taxon>
        <taxon>Pseudomonadota</taxon>
        <taxon>Alphaproteobacteria</taxon>
        <taxon>Caulobacterales</taxon>
        <taxon>Caulobacteraceae</taxon>
        <taxon>Brevundimonas</taxon>
    </lineage>
</organism>
<keyword evidence="3" id="KW-1185">Reference proteome</keyword>
<name>A0A7W9CG06_9CAUL</name>
<evidence type="ECO:0000313" key="2">
    <source>
        <dbReference type="EMBL" id="MBB5744753.1"/>
    </source>
</evidence>
<accession>A0A7W9CG06</accession>
<reference evidence="2 3" key="1">
    <citation type="submission" date="2020-08" db="EMBL/GenBank/DDBJ databases">
        <title>Genomic Encyclopedia of Type Strains, Phase IV (KMG-IV): sequencing the most valuable type-strain genomes for metagenomic binning, comparative biology and taxonomic classification.</title>
        <authorList>
            <person name="Goeker M."/>
        </authorList>
    </citation>
    <scope>NUCLEOTIDE SEQUENCE [LARGE SCALE GENOMIC DNA]</scope>
    <source>
        <strain evidence="2 3">DSM 4737</strain>
    </source>
</reference>
<dbReference type="Proteomes" id="UP000545037">
    <property type="component" value="Unassembled WGS sequence"/>
</dbReference>
<proteinExistence type="predicted"/>
<dbReference type="RefSeq" id="WP_183211714.1">
    <property type="nucleotide sequence ID" value="NZ_JACHOR010000001.1"/>
</dbReference>
<feature type="region of interest" description="Disordered" evidence="1">
    <location>
        <begin position="65"/>
        <end position="88"/>
    </location>
</feature>
<evidence type="ECO:0000256" key="1">
    <source>
        <dbReference type="SAM" id="MobiDB-lite"/>
    </source>
</evidence>
<protein>
    <submittedName>
        <fullName evidence="2">DNA anti-recombination protein RmuC</fullName>
    </submittedName>
</protein>
<gene>
    <name evidence="2" type="ORF">GGR13_000325</name>
</gene>
<comment type="caution">
    <text evidence="2">The sequence shown here is derived from an EMBL/GenBank/DDBJ whole genome shotgun (WGS) entry which is preliminary data.</text>
</comment>
<sequence length="88" mass="9714">MSVTIVGAVAAVLLSQQVTVMENRSVSPPRTAVSTTDSSTTRVCRMERVTGSNFSRRVCRTAATEVRERTESQERLRRMQGSRLPDGN</sequence>
<dbReference type="AlphaFoldDB" id="A0A7W9CG06"/>
<dbReference type="EMBL" id="JACHOR010000001">
    <property type="protein sequence ID" value="MBB5744753.1"/>
    <property type="molecule type" value="Genomic_DNA"/>
</dbReference>
<feature type="compositionally biased region" description="Basic and acidic residues" evidence="1">
    <location>
        <begin position="65"/>
        <end position="77"/>
    </location>
</feature>